<keyword evidence="2" id="KW-0472">Membrane</keyword>
<keyword evidence="2" id="KW-1133">Transmembrane helix</keyword>
<feature type="non-terminal residue" evidence="3">
    <location>
        <position position="357"/>
    </location>
</feature>
<dbReference type="PANTHER" id="PTHR35872:SF1">
    <property type="entry name" value="ALPHA-L-RHAMNOSIDASE C"/>
    <property type="match status" value="1"/>
</dbReference>
<reference evidence="3" key="2">
    <citation type="submission" date="2021-08" db="EMBL/GenBank/DDBJ databases">
        <authorList>
            <person name="Gostincar C."/>
            <person name="Sun X."/>
            <person name="Song Z."/>
            <person name="Gunde-Cimerman N."/>
        </authorList>
    </citation>
    <scope>NUCLEOTIDE SEQUENCE</scope>
    <source>
        <strain evidence="3">EXF-8016</strain>
    </source>
</reference>
<evidence type="ECO:0000313" key="3">
    <source>
        <dbReference type="EMBL" id="KAH0225532.1"/>
    </source>
</evidence>
<reference evidence="3" key="1">
    <citation type="journal article" date="2021" name="J Fungi (Basel)">
        <title>Virulence traits and population genomics of the black yeast Aureobasidium melanogenum.</title>
        <authorList>
            <person name="Cernosa A."/>
            <person name="Sun X."/>
            <person name="Gostincar C."/>
            <person name="Fang C."/>
            <person name="Gunde-Cimerman N."/>
            <person name="Song Z."/>
        </authorList>
    </citation>
    <scope>NUCLEOTIDE SEQUENCE</scope>
    <source>
        <strain evidence="3">EXF-8016</strain>
    </source>
</reference>
<evidence type="ECO:0008006" key="5">
    <source>
        <dbReference type="Google" id="ProtNLM"/>
    </source>
</evidence>
<evidence type="ECO:0000313" key="4">
    <source>
        <dbReference type="Proteomes" id="UP000767238"/>
    </source>
</evidence>
<feature type="region of interest" description="Disordered" evidence="1">
    <location>
        <begin position="93"/>
        <end position="119"/>
    </location>
</feature>
<organism evidence="3 4">
    <name type="scientific">Aureobasidium melanogenum</name>
    <name type="common">Aureobasidium pullulans var. melanogenum</name>
    <dbReference type="NCBI Taxonomy" id="46634"/>
    <lineage>
        <taxon>Eukaryota</taxon>
        <taxon>Fungi</taxon>
        <taxon>Dikarya</taxon>
        <taxon>Ascomycota</taxon>
        <taxon>Pezizomycotina</taxon>
        <taxon>Dothideomycetes</taxon>
        <taxon>Dothideomycetidae</taxon>
        <taxon>Dothideales</taxon>
        <taxon>Saccotheciaceae</taxon>
        <taxon>Aureobasidium</taxon>
    </lineage>
</organism>
<dbReference type="InterPro" id="IPR021369">
    <property type="entry name" value="DUF2985"/>
</dbReference>
<dbReference type="Proteomes" id="UP000767238">
    <property type="component" value="Unassembled WGS sequence"/>
</dbReference>
<dbReference type="EMBL" id="JAHFYH010000014">
    <property type="protein sequence ID" value="KAH0225532.1"/>
    <property type="molecule type" value="Genomic_DNA"/>
</dbReference>
<proteinExistence type="predicted"/>
<dbReference type="PANTHER" id="PTHR35872">
    <property type="entry name" value="INTEGRAL MEMBRANE PROTEIN (AFU_ORTHOLOGUE AFUA_5G07110)"/>
    <property type="match status" value="1"/>
</dbReference>
<evidence type="ECO:0000256" key="1">
    <source>
        <dbReference type="SAM" id="MobiDB-lite"/>
    </source>
</evidence>
<feature type="transmembrane region" description="Helical" evidence="2">
    <location>
        <begin position="282"/>
        <end position="304"/>
    </location>
</feature>
<dbReference type="OrthoDB" id="6407410at2759"/>
<protein>
    <recommendedName>
        <fullName evidence="5">Alpha-l-rhamnosidase c</fullName>
    </recommendedName>
</protein>
<evidence type="ECO:0000256" key="2">
    <source>
        <dbReference type="SAM" id="Phobius"/>
    </source>
</evidence>
<keyword evidence="2" id="KW-0812">Transmembrane</keyword>
<feature type="transmembrane region" description="Helical" evidence="2">
    <location>
        <begin position="149"/>
        <end position="170"/>
    </location>
</feature>
<name>A0A9P8GKL8_AURME</name>
<feature type="transmembrane region" description="Helical" evidence="2">
    <location>
        <begin position="316"/>
        <end position="334"/>
    </location>
</feature>
<gene>
    <name evidence="3" type="ORF">KCV03_g2972</name>
</gene>
<feature type="compositionally biased region" description="Polar residues" evidence="1">
    <location>
        <begin position="93"/>
        <end position="106"/>
    </location>
</feature>
<dbReference type="AlphaFoldDB" id="A0A9P8GKL8"/>
<dbReference type="Pfam" id="PF11204">
    <property type="entry name" value="DUF2985"/>
    <property type="match status" value="1"/>
</dbReference>
<sequence length="357" mass="39540">MAERLPMGQDDSAAQSTVGRLRSASVSAATKVINLNPQLGMWKATGTAIAHAPNLTDLRKPATGGDNIIFDENGHSARAANATELEKQYVVRTQQEQVDTASLEQSTDSKEPRQQTLPHVDPEAKVPWTTALKHGLQAAGKFILTPTGFFIAVYGLNVVAWGAMLFFLLLKAAPAMDHPDDGDADSSPRKIWIEIDSQILNALFCVTGFGLAPWRFRDLYWCACWRAGWGPDNGRSALKKLAKRNDDWFRMGARPGEEHLEDERLTFSGDHAPPTKPWKLDLVVWLIVLNTLFQVGMAFFMWHWNRIDRPSWGTGTFIGLGCGSSMFAGIISWWEGRKIKLIEGPKVVASDEKQAPV</sequence>
<comment type="caution">
    <text evidence="3">The sequence shown here is derived from an EMBL/GenBank/DDBJ whole genome shotgun (WGS) entry which is preliminary data.</text>
</comment>
<accession>A0A9P8GKL8</accession>